<dbReference type="PANTHER" id="PTHR43335">
    <property type="entry name" value="ABC TRANSPORTER, ATP-BINDING PROTEIN"/>
    <property type="match status" value="1"/>
</dbReference>
<dbReference type="GO" id="GO:0005524">
    <property type="term" value="F:ATP binding"/>
    <property type="evidence" value="ECO:0007669"/>
    <property type="project" value="UniProtKB-KW"/>
</dbReference>
<dbReference type="PANTHER" id="PTHR43335:SF4">
    <property type="entry name" value="ABC TRANSPORTER, ATP-BINDING PROTEIN"/>
    <property type="match status" value="1"/>
</dbReference>
<evidence type="ECO:0000313" key="6">
    <source>
        <dbReference type="EMBL" id="BBG67193.1"/>
    </source>
</evidence>
<geneLocation type="plasmid" evidence="6 8">
    <name>pKUNFF30-6</name>
</geneLocation>
<reference evidence="8" key="3">
    <citation type="journal article" date="2020" name="Front. Microbiol.">
        <title>Kunkecin A, a New Nisin Variant Bacteriocin Produced by the Fructophilic Lactic Acid Bacterium, Apilactobacillus kunkeei FF30-6 Isolated from Honey bees.</title>
        <authorList>
            <person name="Zendo T."/>
            <person name="Ohashi C."/>
            <person name="Maeno S."/>
            <person name="Piao X."/>
            <person name="Salminen S."/>
            <person name="Sonomoto K."/>
            <person name="Endo A."/>
        </authorList>
    </citation>
    <scope>NUCLEOTIDE SEQUENCE [LARGE SCALE GENOMIC DNA]</scope>
    <source>
        <strain evidence="8">FF30-6</strain>
        <plasmid evidence="8">pKUNFF30-6</plasmid>
    </source>
</reference>
<dbReference type="SUPFAM" id="SSF52540">
    <property type="entry name" value="P-loop containing nucleoside triphosphate hydrolases"/>
    <property type="match status" value="1"/>
</dbReference>
<dbReference type="InterPro" id="IPR003593">
    <property type="entry name" value="AAA+_ATPase"/>
</dbReference>
<evidence type="ECO:0000256" key="3">
    <source>
        <dbReference type="ARBA" id="ARBA00022741"/>
    </source>
</evidence>
<accession>A0A1L8CIF8</accession>
<keyword evidence="6" id="KW-0614">Plasmid</keyword>
<keyword evidence="3" id="KW-0547">Nucleotide-binding</keyword>
<gene>
    <name evidence="6" type="primary">kukF</name>
    <name evidence="7" type="ORF">FF306_01091</name>
    <name evidence="6" type="ORF">FF306_p00014</name>
</gene>
<evidence type="ECO:0000313" key="7">
    <source>
        <dbReference type="EMBL" id="GAT90971.1"/>
    </source>
</evidence>
<dbReference type="RefSeq" id="WP_094751003.1">
    <property type="nucleotide sequence ID" value="NZ_AP019008.1"/>
</dbReference>
<dbReference type="InterPro" id="IPR027417">
    <property type="entry name" value="P-loop_NTPase"/>
</dbReference>
<name>A0A1L8CIF8_9LACO</name>
<dbReference type="InterPro" id="IPR003439">
    <property type="entry name" value="ABC_transporter-like_ATP-bd"/>
</dbReference>
<feature type="domain" description="ABC transporter" evidence="5">
    <location>
        <begin position="5"/>
        <end position="227"/>
    </location>
</feature>
<sequence length="227" mass="24901">MANILETKNVTKSFRNQLALDNVSVHIPKGEVYCLLGPNGAGKTTLMKIITGMIHKTSGKVIFDGKEWERDALNDIGSLIENAPIYGNLTALENLKVVATLRKVPLNHLESILEQVGLENNKKRSKDFSLGMKQRLGIGMAMVSNPKLLILDEPTNGLDPIGIQELRTLIKGLAKKDITILISSHDLSEVEHLADNIGIISGGKLLLEEKYNNENLEKLFNEIVGGV</sequence>
<dbReference type="NCBIfam" id="TIGR03740">
    <property type="entry name" value="galliderm_ABC"/>
    <property type="match status" value="1"/>
</dbReference>
<dbReference type="GO" id="GO:0016887">
    <property type="term" value="F:ATP hydrolysis activity"/>
    <property type="evidence" value="ECO:0007669"/>
    <property type="project" value="InterPro"/>
</dbReference>
<dbReference type="EMBL" id="BDDX01000012">
    <property type="protein sequence ID" value="GAT90971.1"/>
    <property type="molecule type" value="Genomic_DNA"/>
</dbReference>
<dbReference type="Pfam" id="PF00005">
    <property type="entry name" value="ABC_tran"/>
    <property type="match status" value="1"/>
</dbReference>
<evidence type="ECO:0000256" key="4">
    <source>
        <dbReference type="ARBA" id="ARBA00022840"/>
    </source>
</evidence>
<dbReference type="SMART" id="SM00382">
    <property type="entry name" value="AAA"/>
    <property type="match status" value="1"/>
</dbReference>
<evidence type="ECO:0000256" key="2">
    <source>
        <dbReference type="ARBA" id="ARBA00022448"/>
    </source>
</evidence>
<evidence type="ECO:0000259" key="5">
    <source>
        <dbReference type="PROSITE" id="PS50893"/>
    </source>
</evidence>
<dbReference type="AlphaFoldDB" id="A0A1L8CIF8"/>
<organism evidence="7 8">
    <name type="scientific">Apilactobacillus kunkeei</name>
    <dbReference type="NCBI Taxonomy" id="148814"/>
    <lineage>
        <taxon>Bacteria</taxon>
        <taxon>Bacillati</taxon>
        <taxon>Bacillota</taxon>
        <taxon>Bacilli</taxon>
        <taxon>Lactobacillales</taxon>
        <taxon>Lactobacillaceae</taxon>
        <taxon>Apilactobacillus</taxon>
    </lineage>
</organism>
<keyword evidence="4 7" id="KW-0067">ATP-binding</keyword>
<dbReference type="PROSITE" id="PS50893">
    <property type="entry name" value="ABC_TRANSPORTER_2"/>
    <property type="match status" value="1"/>
</dbReference>
<comment type="similarity">
    <text evidence="1">Belongs to the ABC transporter superfamily.</text>
</comment>
<protein>
    <submittedName>
        <fullName evidence="7">ABC transporter ATP-binding protein</fullName>
    </submittedName>
    <submittedName>
        <fullName evidence="6">Putative self-immunity protein KukF</fullName>
    </submittedName>
</protein>
<dbReference type="InterPro" id="IPR022501">
    <property type="entry name" value="ABC_Gallidermin_ATP-bd"/>
</dbReference>
<proteinExistence type="inferred from homology"/>
<evidence type="ECO:0000313" key="8">
    <source>
        <dbReference type="Proteomes" id="UP000186588"/>
    </source>
</evidence>
<evidence type="ECO:0000256" key="1">
    <source>
        <dbReference type="ARBA" id="ARBA00005417"/>
    </source>
</evidence>
<dbReference type="Proteomes" id="UP000186588">
    <property type="component" value="Plasmid pKUNFF30-6"/>
</dbReference>
<dbReference type="EMBL" id="AP019008">
    <property type="protein sequence ID" value="BBG67193.1"/>
    <property type="molecule type" value="Genomic_DNA"/>
</dbReference>
<dbReference type="InterPro" id="IPR017871">
    <property type="entry name" value="ABC_transporter-like_CS"/>
</dbReference>
<dbReference type="Proteomes" id="UP000186588">
    <property type="component" value="Unassembled WGS sequence"/>
</dbReference>
<dbReference type="Gene3D" id="3.40.50.300">
    <property type="entry name" value="P-loop containing nucleotide triphosphate hydrolases"/>
    <property type="match status" value="1"/>
</dbReference>
<reference evidence="6" key="2">
    <citation type="journal article" date="2020" name="Front">
        <title>Kunkecin A, a New Nisin Variant Bacteriocin Produced by the Fructophilic Lactic Acid Bacterium, Apilactobacillus kunkeei FF30-6 Isolated from Honey bees.</title>
        <authorList>
            <person name="Zendo T."/>
            <person name="Ohashi C."/>
            <person name="Maeno S."/>
            <person name="Piao X."/>
            <person name="Salminen S."/>
            <person name="Sonomoto K."/>
            <person name="Endo A."/>
        </authorList>
    </citation>
    <scope>NUCLEOTIDE SEQUENCE</scope>
    <source>
        <strain evidence="6">FF30-6</strain>
        <plasmid evidence="6">pKUNFF30-6</plasmid>
    </source>
</reference>
<reference evidence="7 8" key="1">
    <citation type="journal article" date="2016" name="Syst. Appl. Microbiol.">
        <title>Genomic characterization of a fructophilic bee symbiont Lactobacillus kunkeei reveals its niche-specific adaptation.</title>
        <authorList>
            <person name="Maeno S."/>
            <person name="Tanizawa Y."/>
            <person name="Kanesaki Y."/>
            <person name="Kubota E."/>
            <person name="Kumar H."/>
            <person name="Dicks L."/>
            <person name="Salminen S."/>
            <person name="Nakagawa J."/>
            <person name="Arita M."/>
            <person name="Endo A."/>
        </authorList>
    </citation>
    <scope>NUCLEOTIDE SEQUENCE [LARGE SCALE GENOMIC DNA]</scope>
    <source>
        <strain evidence="7 8">FF30-6</strain>
    </source>
</reference>
<dbReference type="PROSITE" id="PS00211">
    <property type="entry name" value="ABC_TRANSPORTER_1"/>
    <property type="match status" value="1"/>
</dbReference>
<keyword evidence="2" id="KW-0813">Transport</keyword>